<dbReference type="GO" id="GO:0005886">
    <property type="term" value="C:plasma membrane"/>
    <property type="evidence" value="ECO:0007669"/>
    <property type="project" value="TreeGrafter"/>
</dbReference>
<dbReference type="GO" id="GO:0004721">
    <property type="term" value="F:phosphoprotein phosphatase activity"/>
    <property type="evidence" value="ECO:0007669"/>
    <property type="project" value="TreeGrafter"/>
</dbReference>
<dbReference type="PANTHER" id="PTHR45453:SF1">
    <property type="entry name" value="PHOSPHATE REGULON SENSOR PROTEIN PHOR"/>
    <property type="match status" value="1"/>
</dbReference>
<dbReference type="InterPro" id="IPR003594">
    <property type="entry name" value="HATPase_dom"/>
</dbReference>
<dbReference type="PRINTS" id="PR00344">
    <property type="entry name" value="BCTRLSENSOR"/>
</dbReference>
<dbReference type="FunFam" id="3.30.565.10:FF:000006">
    <property type="entry name" value="Sensor histidine kinase WalK"/>
    <property type="match status" value="1"/>
</dbReference>
<evidence type="ECO:0000256" key="5">
    <source>
        <dbReference type="ARBA" id="ARBA00022777"/>
    </source>
</evidence>
<evidence type="ECO:0000256" key="2">
    <source>
        <dbReference type="ARBA" id="ARBA00012438"/>
    </source>
</evidence>
<dbReference type="PROSITE" id="PS50109">
    <property type="entry name" value="HIS_KIN"/>
    <property type="match status" value="1"/>
</dbReference>
<keyword evidence="5" id="KW-0418">Kinase</keyword>
<dbReference type="GO" id="GO:0000155">
    <property type="term" value="F:phosphorelay sensor kinase activity"/>
    <property type="evidence" value="ECO:0007669"/>
    <property type="project" value="InterPro"/>
</dbReference>
<keyword evidence="3" id="KW-0597">Phosphoprotein</keyword>
<proteinExistence type="predicted"/>
<dbReference type="SMART" id="SM00388">
    <property type="entry name" value="HisKA"/>
    <property type="match status" value="1"/>
</dbReference>
<sequence>MSDFTLTSSEEISVKKTMVSLTEVQARQRQLIANFSHELRTPLTLAYGYMQSIHRRSENLTDFQKNALELAMCEMQHTIQLLQESLELARLDSHKICLRRESLLLHSLVSEVISIFPKVKDREIVIETEESNILVLADADRLKQVLLKLIDNALRYSDTAIKIVLEKSGDYVSISICDWGCGVSLQDQPNIFTPFYRVDRSRSRVTGGAGLGLAIAKVLVDGMGGTLNIYSQLGEGSIFQIILKSSVSST</sequence>
<dbReference type="EMBL" id="QBML01000022">
    <property type="protein sequence ID" value="PZO38654.1"/>
    <property type="molecule type" value="Genomic_DNA"/>
</dbReference>
<evidence type="ECO:0000313" key="9">
    <source>
        <dbReference type="Proteomes" id="UP000249467"/>
    </source>
</evidence>
<dbReference type="Gene3D" id="1.10.287.130">
    <property type="match status" value="1"/>
</dbReference>
<gene>
    <name evidence="8" type="ORF">DCF19_15750</name>
</gene>
<evidence type="ECO:0000259" key="7">
    <source>
        <dbReference type="PROSITE" id="PS50109"/>
    </source>
</evidence>
<dbReference type="Gene3D" id="3.30.565.10">
    <property type="entry name" value="Histidine kinase-like ATPase, C-terminal domain"/>
    <property type="match status" value="1"/>
</dbReference>
<dbReference type="CDD" id="cd00082">
    <property type="entry name" value="HisKA"/>
    <property type="match status" value="1"/>
</dbReference>
<evidence type="ECO:0000256" key="4">
    <source>
        <dbReference type="ARBA" id="ARBA00022679"/>
    </source>
</evidence>
<dbReference type="InterPro" id="IPR036890">
    <property type="entry name" value="HATPase_C_sf"/>
</dbReference>
<dbReference type="GO" id="GO:0016036">
    <property type="term" value="P:cellular response to phosphate starvation"/>
    <property type="evidence" value="ECO:0007669"/>
    <property type="project" value="TreeGrafter"/>
</dbReference>
<dbReference type="InterPro" id="IPR036097">
    <property type="entry name" value="HisK_dim/P_sf"/>
</dbReference>
<evidence type="ECO:0000256" key="6">
    <source>
        <dbReference type="ARBA" id="ARBA00023012"/>
    </source>
</evidence>
<dbReference type="Pfam" id="PF00512">
    <property type="entry name" value="HisKA"/>
    <property type="match status" value="1"/>
</dbReference>
<dbReference type="Proteomes" id="UP000249467">
    <property type="component" value="Unassembled WGS sequence"/>
</dbReference>
<dbReference type="EC" id="2.7.13.3" evidence="2"/>
<dbReference type="SMART" id="SM00387">
    <property type="entry name" value="HATPase_c"/>
    <property type="match status" value="1"/>
</dbReference>
<reference evidence="8 9" key="2">
    <citation type="submission" date="2018-06" db="EMBL/GenBank/DDBJ databases">
        <title>Metagenomic assembly of (sub)arctic Cyanobacteria and their associated microbiome from non-axenic cultures.</title>
        <authorList>
            <person name="Baurain D."/>
        </authorList>
    </citation>
    <scope>NUCLEOTIDE SEQUENCE [LARGE SCALE GENOMIC DNA]</scope>
    <source>
        <strain evidence="8">ULC066bin1</strain>
    </source>
</reference>
<dbReference type="InterPro" id="IPR050351">
    <property type="entry name" value="BphY/WalK/GraS-like"/>
</dbReference>
<feature type="domain" description="Histidine kinase" evidence="7">
    <location>
        <begin position="34"/>
        <end position="247"/>
    </location>
</feature>
<dbReference type="SUPFAM" id="SSF55874">
    <property type="entry name" value="ATPase domain of HSP90 chaperone/DNA topoisomerase II/histidine kinase"/>
    <property type="match status" value="1"/>
</dbReference>
<dbReference type="AlphaFoldDB" id="A0A2W4W0D9"/>
<accession>A0A2W4W0D9</accession>
<protein>
    <recommendedName>
        <fullName evidence="2">histidine kinase</fullName>
        <ecNumber evidence="2">2.7.13.3</ecNumber>
    </recommendedName>
</protein>
<keyword evidence="6" id="KW-0902">Two-component regulatory system</keyword>
<organism evidence="8 9">
    <name type="scientific">Pseudanabaena frigida</name>
    <dbReference type="NCBI Taxonomy" id="945775"/>
    <lineage>
        <taxon>Bacteria</taxon>
        <taxon>Bacillati</taxon>
        <taxon>Cyanobacteriota</taxon>
        <taxon>Cyanophyceae</taxon>
        <taxon>Pseudanabaenales</taxon>
        <taxon>Pseudanabaenaceae</taxon>
        <taxon>Pseudanabaena</taxon>
    </lineage>
</organism>
<evidence type="ECO:0000313" key="8">
    <source>
        <dbReference type="EMBL" id="PZO38654.1"/>
    </source>
</evidence>
<comment type="caution">
    <text evidence="8">The sequence shown here is derived from an EMBL/GenBank/DDBJ whole genome shotgun (WGS) entry which is preliminary data.</text>
</comment>
<name>A0A2W4W0D9_9CYAN</name>
<comment type="catalytic activity">
    <reaction evidence="1">
        <text>ATP + protein L-histidine = ADP + protein N-phospho-L-histidine.</text>
        <dbReference type="EC" id="2.7.13.3"/>
    </reaction>
</comment>
<dbReference type="PANTHER" id="PTHR45453">
    <property type="entry name" value="PHOSPHATE REGULON SENSOR PROTEIN PHOR"/>
    <property type="match status" value="1"/>
</dbReference>
<dbReference type="Pfam" id="PF02518">
    <property type="entry name" value="HATPase_c"/>
    <property type="match status" value="1"/>
</dbReference>
<evidence type="ECO:0000256" key="3">
    <source>
        <dbReference type="ARBA" id="ARBA00022553"/>
    </source>
</evidence>
<evidence type="ECO:0000256" key="1">
    <source>
        <dbReference type="ARBA" id="ARBA00000085"/>
    </source>
</evidence>
<reference evidence="8 9" key="1">
    <citation type="submission" date="2018-04" db="EMBL/GenBank/DDBJ databases">
        <authorList>
            <person name="Go L.Y."/>
            <person name="Mitchell J.A."/>
        </authorList>
    </citation>
    <scope>NUCLEOTIDE SEQUENCE [LARGE SCALE GENOMIC DNA]</scope>
    <source>
        <strain evidence="8">ULC066bin1</strain>
    </source>
</reference>
<keyword evidence="4" id="KW-0808">Transferase</keyword>
<dbReference type="InterPro" id="IPR005467">
    <property type="entry name" value="His_kinase_dom"/>
</dbReference>
<dbReference type="SUPFAM" id="SSF47384">
    <property type="entry name" value="Homodimeric domain of signal transducing histidine kinase"/>
    <property type="match status" value="1"/>
</dbReference>
<dbReference type="InterPro" id="IPR004358">
    <property type="entry name" value="Sig_transdc_His_kin-like_C"/>
</dbReference>
<dbReference type="InterPro" id="IPR003661">
    <property type="entry name" value="HisK_dim/P_dom"/>
</dbReference>